<feature type="transmembrane region" description="Helical" evidence="1">
    <location>
        <begin position="185"/>
        <end position="213"/>
    </location>
</feature>
<dbReference type="RefSeq" id="WP_119445497.1">
    <property type="nucleotide sequence ID" value="NZ_CP032317.1"/>
</dbReference>
<protein>
    <recommendedName>
        <fullName evidence="4">PepSY domain-containing protein</fullName>
    </recommendedName>
</protein>
<reference evidence="2 3" key="1">
    <citation type="submission" date="2018-09" db="EMBL/GenBank/DDBJ databases">
        <title>Hymenobacter medium sp. nov., isolated from R2A medium.</title>
        <authorList>
            <person name="Yingchao G."/>
        </authorList>
    </citation>
    <scope>NUCLEOTIDE SEQUENCE [LARGE SCALE GENOMIC DNA]</scope>
    <source>
        <strain evidence="3">sh-6</strain>
    </source>
</reference>
<feature type="transmembrane region" description="Helical" evidence="1">
    <location>
        <begin position="16"/>
        <end position="37"/>
    </location>
</feature>
<proteinExistence type="predicted"/>
<dbReference type="PANTHER" id="PTHR34219">
    <property type="entry name" value="IRON-REGULATED INNER MEMBRANE PROTEIN-RELATED"/>
    <property type="match status" value="1"/>
</dbReference>
<accession>A0A3B7RB38</accession>
<evidence type="ECO:0008006" key="4">
    <source>
        <dbReference type="Google" id="ProtNLM"/>
    </source>
</evidence>
<dbReference type="OrthoDB" id="111691at2"/>
<sequence length="375" mass="40990">MSRSQVTRRLFKLHSWLGLATGALLLVVSLSGVILLFEPQLDHALNSRLLTVAVPAQPQPSLDGVLRAARQRFPQPAYLRLRRLPEAPNQAVEVSVDQPDHTWTLAYFDPYTARYLGQRNAREHLFGWLLGLHYSLMGGKAGELVVALLGLTLLLSVGTGTVVYRKHLLPVLLFRQRINWKNARTAASGLHRVVGVWALLFNLVMAGSGAWMLRASFLPSTYAAEEDAETQTAAQPPVQVSLDTLTLRATAAVPSLQVQGVVLPRTATDTLVTVSGRLADSPLLGNFSQAVELSASTGRIVRADDVRASGVTERAELVALTLHFGQFGGWLVKLLWTVGGLSPALLSITGFVLWRRRTAPRTRAARRQPAKQLSR</sequence>
<keyword evidence="1" id="KW-0812">Transmembrane</keyword>
<dbReference type="Proteomes" id="UP000262802">
    <property type="component" value="Chromosome"/>
</dbReference>
<dbReference type="EMBL" id="CP032317">
    <property type="protein sequence ID" value="AYA37939.1"/>
    <property type="molecule type" value="Genomic_DNA"/>
</dbReference>
<evidence type="ECO:0000313" key="3">
    <source>
        <dbReference type="Proteomes" id="UP000262802"/>
    </source>
</evidence>
<name>A0A3B7RB38_9BACT</name>
<keyword evidence="3" id="KW-1185">Reference proteome</keyword>
<keyword evidence="1" id="KW-0472">Membrane</keyword>
<organism evidence="2 3">
    <name type="scientific">Hymenobacter oligotrophus</name>
    <dbReference type="NCBI Taxonomy" id="2319843"/>
    <lineage>
        <taxon>Bacteria</taxon>
        <taxon>Pseudomonadati</taxon>
        <taxon>Bacteroidota</taxon>
        <taxon>Cytophagia</taxon>
        <taxon>Cytophagales</taxon>
        <taxon>Hymenobacteraceae</taxon>
        <taxon>Hymenobacter</taxon>
    </lineage>
</organism>
<dbReference type="AlphaFoldDB" id="A0A3B7RB38"/>
<keyword evidence="1" id="KW-1133">Transmembrane helix</keyword>
<dbReference type="InterPro" id="IPR005625">
    <property type="entry name" value="PepSY-ass_TM"/>
</dbReference>
<dbReference type="Pfam" id="PF03929">
    <property type="entry name" value="PepSY_TM"/>
    <property type="match status" value="1"/>
</dbReference>
<gene>
    <name evidence="2" type="ORF">D3Y59_13330</name>
</gene>
<evidence type="ECO:0000256" key="1">
    <source>
        <dbReference type="SAM" id="Phobius"/>
    </source>
</evidence>
<evidence type="ECO:0000313" key="2">
    <source>
        <dbReference type="EMBL" id="AYA37939.1"/>
    </source>
</evidence>
<dbReference type="KEGG" id="hyh:D3Y59_13330"/>
<feature type="transmembrane region" description="Helical" evidence="1">
    <location>
        <begin position="144"/>
        <end position="164"/>
    </location>
</feature>
<feature type="transmembrane region" description="Helical" evidence="1">
    <location>
        <begin position="334"/>
        <end position="354"/>
    </location>
</feature>